<comment type="caution">
    <text evidence="4">The sequence shown here is derived from an EMBL/GenBank/DDBJ whole genome shotgun (WGS) entry which is preliminary data.</text>
</comment>
<dbReference type="RefSeq" id="WP_085144720.1">
    <property type="nucleotide sequence ID" value="NZ_JACKUA010000019.1"/>
</dbReference>
<evidence type="ECO:0000259" key="3">
    <source>
        <dbReference type="SMART" id="SM00903"/>
    </source>
</evidence>
<keyword evidence="2" id="KW-0560">Oxidoreductase</keyword>
<dbReference type="PANTHER" id="PTHR30466:SF15">
    <property type="entry name" value="POSSIBLE OXIDOREDUCTASE"/>
    <property type="match status" value="1"/>
</dbReference>
<dbReference type="SUPFAM" id="SSF50475">
    <property type="entry name" value="FMN-binding split barrel"/>
    <property type="match status" value="1"/>
</dbReference>
<sequence length="165" mass="18036">MSDDRVAAFEDLVGLLDYPMFVVTARAGDRLGGCLVGFATQSSINPPMFLVGLSRKNHTFSIAQDATHLGVHLVSRNEIDLARWFGTQTGDTVDKFERCRWHEGPAGTPILDAAGAWFVGAITERFDLGDHVGHLLKPVAAHATGRRHTWVSFTDVKDLEPGHEA</sequence>
<dbReference type="GO" id="GO:0010181">
    <property type="term" value="F:FMN binding"/>
    <property type="evidence" value="ECO:0007669"/>
    <property type="project" value="InterPro"/>
</dbReference>
<name>A0A1X2FAX8_9MYCO</name>
<dbReference type="Gene3D" id="2.30.110.10">
    <property type="entry name" value="Electron Transport, Fmn-binding Protein, Chain A"/>
    <property type="match status" value="1"/>
</dbReference>
<accession>A0A1X2FAX8</accession>
<dbReference type="PANTHER" id="PTHR30466">
    <property type="entry name" value="FLAVIN REDUCTASE"/>
    <property type="match status" value="1"/>
</dbReference>
<evidence type="ECO:0000313" key="4">
    <source>
        <dbReference type="EMBL" id="ORX15600.1"/>
    </source>
</evidence>
<dbReference type="InterPro" id="IPR050268">
    <property type="entry name" value="NADH-dep_flavin_reductase"/>
</dbReference>
<dbReference type="GO" id="GO:0042602">
    <property type="term" value="F:riboflavin reductase (NADPH) activity"/>
    <property type="evidence" value="ECO:0007669"/>
    <property type="project" value="TreeGrafter"/>
</dbReference>
<evidence type="ECO:0000256" key="1">
    <source>
        <dbReference type="ARBA" id="ARBA00008898"/>
    </source>
</evidence>
<feature type="domain" description="Flavin reductase like" evidence="3">
    <location>
        <begin position="13"/>
        <end position="149"/>
    </location>
</feature>
<dbReference type="OrthoDB" id="3176898at2"/>
<gene>
    <name evidence="4" type="ORF">AWC31_23880</name>
</gene>
<comment type="similarity">
    <text evidence="1">Belongs to the non-flavoprotein flavin reductase family.</text>
</comment>
<organism evidence="4 5">
    <name type="scientific">Mycolicibacterium wolinskyi</name>
    <dbReference type="NCBI Taxonomy" id="59750"/>
    <lineage>
        <taxon>Bacteria</taxon>
        <taxon>Bacillati</taxon>
        <taxon>Actinomycetota</taxon>
        <taxon>Actinomycetes</taxon>
        <taxon>Mycobacteriales</taxon>
        <taxon>Mycobacteriaceae</taxon>
        <taxon>Mycolicibacterium</taxon>
    </lineage>
</organism>
<dbReference type="InterPro" id="IPR002563">
    <property type="entry name" value="Flavin_Rdtase-like_dom"/>
</dbReference>
<dbReference type="SMART" id="SM00903">
    <property type="entry name" value="Flavin_Reduct"/>
    <property type="match status" value="1"/>
</dbReference>
<proteinExistence type="inferred from homology"/>
<protein>
    <recommendedName>
        <fullName evidence="3">Flavin reductase like domain-containing protein</fullName>
    </recommendedName>
</protein>
<dbReference type="EMBL" id="LQQA01000013">
    <property type="protein sequence ID" value="ORX15600.1"/>
    <property type="molecule type" value="Genomic_DNA"/>
</dbReference>
<dbReference type="Pfam" id="PF01613">
    <property type="entry name" value="Flavin_Reduct"/>
    <property type="match status" value="1"/>
</dbReference>
<dbReference type="Proteomes" id="UP000193964">
    <property type="component" value="Unassembled WGS sequence"/>
</dbReference>
<evidence type="ECO:0000313" key="5">
    <source>
        <dbReference type="Proteomes" id="UP000193964"/>
    </source>
</evidence>
<dbReference type="AlphaFoldDB" id="A0A1X2FAX8"/>
<evidence type="ECO:0000256" key="2">
    <source>
        <dbReference type="ARBA" id="ARBA00023002"/>
    </source>
</evidence>
<dbReference type="InterPro" id="IPR012349">
    <property type="entry name" value="Split_barrel_FMN-bd"/>
</dbReference>
<reference evidence="4 5" key="1">
    <citation type="submission" date="2016-01" db="EMBL/GenBank/DDBJ databases">
        <title>The new phylogeny of the genus Mycobacterium.</title>
        <authorList>
            <person name="Tarcisio F."/>
            <person name="Conor M."/>
            <person name="Antonella G."/>
            <person name="Elisabetta G."/>
            <person name="Giulia F.S."/>
            <person name="Sara T."/>
            <person name="Anna F."/>
            <person name="Clotilde B."/>
            <person name="Roberto B."/>
            <person name="Veronica D.S."/>
            <person name="Fabio R."/>
            <person name="Monica P."/>
            <person name="Olivier J."/>
            <person name="Enrico T."/>
            <person name="Nicola S."/>
        </authorList>
    </citation>
    <scope>NUCLEOTIDE SEQUENCE [LARGE SCALE GENOMIC DNA]</scope>
    <source>
        <strain evidence="4 5">ATCC 700010</strain>
    </source>
</reference>